<dbReference type="GO" id="GO:0032263">
    <property type="term" value="P:GMP salvage"/>
    <property type="evidence" value="ECO:0007669"/>
    <property type="project" value="TreeGrafter"/>
</dbReference>
<dbReference type="GO" id="GO:0000287">
    <property type="term" value="F:magnesium ion binding"/>
    <property type="evidence" value="ECO:0007669"/>
    <property type="project" value="TreeGrafter"/>
</dbReference>
<proteinExistence type="inferred from homology"/>
<dbReference type="RefSeq" id="WP_094885197.1">
    <property type="nucleotide sequence ID" value="NZ_NPMS01000002.1"/>
</dbReference>
<protein>
    <recommendedName>
        <fullName evidence="16">Hypoxanthine phosphoribosyltransferase</fullName>
        <ecNumber evidence="16">2.4.2.8</ecNumber>
    </recommendedName>
</protein>
<keyword evidence="11 16" id="KW-0660">Purine salvage</keyword>
<keyword evidence="13 16" id="KW-0460">Magnesium</keyword>
<dbReference type="GO" id="GO:0004422">
    <property type="term" value="F:hypoxanthine phosphoribosyltransferase activity"/>
    <property type="evidence" value="ECO:0007669"/>
    <property type="project" value="InterPro"/>
</dbReference>
<evidence type="ECO:0000256" key="15">
    <source>
        <dbReference type="ARBA" id="ARBA00049402"/>
    </source>
</evidence>
<dbReference type="EMBL" id="NPMS01000002">
    <property type="protein sequence ID" value="OZU89542.1"/>
    <property type="molecule type" value="Genomic_DNA"/>
</dbReference>
<evidence type="ECO:0000256" key="12">
    <source>
        <dbReference type="ARBA" id="ARBA00022741"/>
    </source>
</evidence>
<evidence type="ECO:0000256" key="9">
    <source>
        <dbReference type="ARBA" id="ARBA00022679"/>
    </source>
</evidence>
<keyword evidence="19" id="KW-1185">Reference proteome</keyword>
<comment type="catalytic activity">
    <reaction evidence="14">
        <text>GMP + diphosphate = guanine + 5-phospho-alpha-D-ribose 1-diphosphate</text>
        <dbReference type="Rhea" id="RHEA:25424"/>
        <dbReference type="ChEBI" id="CHEBI:16235"/>
        <dbReference type="ChEBI" id="CHEBI:33019"/>
        <dbReference type="ChEBI" id="CHEBI:58017"/>
        <dbReference type="ChEBI" id="CHEBI:58115"/>
        <dbReference type="EC" id="2.4.2.8"/>
    </reaction>
    <physiologicalReaction direction="right-to-left" evidence="14">
        <dbReference type="Rhea" id="RHEA:25426"/>
    </physiologicalReaction>
</comment>
<comment type="pathway">
    <text evidence="5">Purine metabolism; GMP biosynthesis via salvage pathway; GMP from guanine: step 1/1.</text>
</comment>
<evidence type="ECO:0000256" key="10">
    <source>
        <dbReference type="ARBA" id="ARBA00022723"/>
    </source>
</evidence>
<dbReference type="GO" id="GO:0006166">
    <property type="term" value="P:purine ribonucleoside salvage"/>
    <property type="evidence" value="ECO:0007669"/>
    <property type="project" value="UniProtKB-KW"/>
</dbReference>
<evidence type="ECO:0000256" key="13">
    <source>
        <dbReference type="ARBA" id="ARBA00022842"/>
    </source>
</evidence>
<dbReference type="InterPro" id="IPR005904">
    <property type="entry name" value="Hxn_phspho_trans"/>
</dbReference>
<dbReference type="CDD" id="cd06223">
    <property type="entry name" value="PRTases_typeI"/>
    <property type="match status" value="1"/>
</dbReference>
<organism evidence="18 19">
    <name type="scientific">Virgibacillus indicus</name>
    <dbReference type="NCBI Taxonomy" id="2024554"/>
    <lineage>
        <taxon>Bacteria</taxon>
        <taxon>Bacillati</taxon>
        <taxon>Bacillota</taxon>
        <taxon>Bacilli</taxon>
        <taxon>Bacillales</taxon>
        <taxon>Bacillaceae</taxon>
        <taxon>Virgibacillus</taxon>
    </lineage>
</organism>
<sequence>MHNDIKEILISEEEIKAKCKELGKQLSEEYEGKFPLAIGVLKGAMPFMSDVLRYTEVHLEMDFMDVSSYDGGTRSSGEVKIVKDLDAKVEGRDLLIIEDIIDSGLTLSYLVDLFKYRKANSIKIVTLLDKPSGRTAAIKADLAGFEVPNEFVVGYGLDYQEKYRNLPYIGVLKPEIYGGEEESE</sequence>
<accession>A0A265NBY0</accession>
<dbReference type="FunFam" id="3.40.50.2020:FF:000006">
    <property type="entry name" value="Hypoxanthine phosphoribosyltransferase"/>
    <property type="match status" value="1"/>
</dbReference>
<dbReference type="InterPro" id="IPR000836">
    <property type="entry name" value="PRTase_dom"/>
</dbReference>
<evidence type="ECO:0000259" key="17">
    <source>
        <dbReference type="Pfam" id="PF00156"/>
    </source>
</evidence>
<dbReference type="GO" id="GO:0000166">
    <property type="term" value="F:nucleotide binding"/>
    <property type="evidence" value="ECO:0007669"/>
    <property type="project" value="UniProtKB-KW"/>
</dbReference>
<comment type="function">
    <text evidence="2">Purine salvage pathway enzyme that catalyzes the transfer of the ribosyl-5-phosphate group from 5-phospho-alpha-D-ribose 1-diphosphate (PRPP) to the N9 position of the 6-oxopurines hypoxanthine and guanine to form the corresponding ribonucleotides IMP (inosine 5'-monophosphate) and GMP (guanosine 5'-monophosphate), with the release of PPi.</text>
</comment>
<dbReference type="NCBIfam" id="TIGR01203">
    <property type="entry name" value="HGPRTase"/>
    <property type="match status" value="1"/>
</dbReference>
<keyword evidence="7 16" id="KW-0963">Cytoplasm</keyword>
<evidence type="ECO:0000256" key="8">
    <source>
        <dbReference type="ARBA" id="ARBA00022676"/>
    </source>
</evidence>
<keyword evidence="9 16" id="KW-0808">Transferase</keyword>
<dbReference type="GO" id="GO:0005829">
    <property type="term" value="C:cytosol"/>
    <property type="evidence" value="ECO:0007669"/>
    <property type="project" value="TreeGrafter"/>
</dbReference>
<comment type="subcellular location">
    <subcellularLocation>
        <location evidence="3 16">Cytoplasm</location>
    </subcellularLocation>
</comment>
<comment type="similarity">
    <text evidence="6 16">Belongs to the purine/pyrimidine phosphoribosyltransferase family.</text>
</comment>
<evidence type="ECO:0000256" key="7">
    <source>
        <dbReference type="ARBA" id="ARBA00022490"/>
    </source>
</evidence>
<evidence type="ECO:0000256" key="14">
    <source>
        <dbReference type="ARBA" id="ARBA00048811"/>
    </source>
</evidence>
<dbReference type="Gene3D" id="3.40.50.2020">
    <property type="match status" value="1"/>
</dbReference>
<evidence type="ECO:0000256" key="11">
    <source>
        <dbReference type="ARBA" id="ARBA00022726"/>
    </source>
</evidence>
<evidence type="ECO:0000256" key="1">
    <source>
        <dbReference type="ARBA" id="ARBA00001946"/>
    </source>
</evidence>
<comment type="pathway">
    <text evidence="4 16">Purine metabolism; IMP biosynthesis via salvage pathway; IMP from hypoxanthine: step 1/1.</text>
</comment>
<dbReference type="GO" id="GO:0046100">
    <property type="term" value="P:hypoxanthine metabolic process"/>
    <property type="evidence" value="ECO:0007669"/>
    <property type="project" value="TreeGrafter"/>
</dbReference>
<evidence type="ECO:0000256" key="4">
    <source>
        <dbReference type="ARBA" id="ARBA00004669"/>
    </source>
</evidence>
<gene>
    <name evidence="18" type="primary">hpt</name>
    <name evidence="18" type="ORF">CIL03_07490</name>
</gene>
<evidence type="ECO:0000256" key="16">
    <source>
        <dbReference type="RuleBase" id="RU364099"/>
    </source>
</evidence>
<evidence type="ECO:0000256" key="3">
    <source>
        <dbReference type="ARBA" id="ARBA00004496"/>
    </source>
</evidence>
<dbReference type="GO" id="GO:0006178">
    <property type="term" value="P:guanine salvage"/>
    <property type="evidence" value="ECO:0007669"/>
    <property type="project" value="TreeGrafter"/>
</dbReference>
<comment type="caution">
    <text evidence="18">The sequence shown here is derived from an EMBL/GenBank/DDBJ whole genome shotgun (WGS) entry which is preliminary data.</text>
</comment>
<dbReference type="GO" id="GO:0052657">
    <property type="term" value="F:guanine phosphoribosyltransferase activity"/>
    <property type="evidence" value="ECO:0007669"/>
    <property type="project" value="RHEA"/>
</dbReference>
<keyword evidence="12 16" id="KW-0547">Nucleotide-binding</keyword>
<comment type="catalytic activity">
    <reaction evidence="15">
        <text>IMP + diphosphate = hypoxanthine + 5-phospho-alpha-D-ribose 1-diphosphate</text>
        <dbReference type="Rhea" id="RHEA:17973"/>
        <dbReference type="ChEBI" id="CHEBI:17368"/>
        <dbReference type="ChEBI" id="CHEBI:33019"/>
        <dbReference type="ChEBI" id="CHEBI:58017"/>
        <dbReference type="ChEBI" id="CHEBI:58053"/>
        <dbReference type="EC" id="2.4.2.8"/>
    </reaction>
    <physiologicalReaction direction="right-to-left" evidence="15">
        <dbReference type="Rhea" id="RHEA:17975"/>
    </physiologicalReaction>
</comment>
<feature type="domain" description="Phosphoribosyltransferase" evidence="17">
    <location>
        <begin position="13"/>
        <end position="160"/>
    </location>
</feature>
<dbReference type="InterPro" id="IPR029057">
    <property type="entry name" value="PRTase-like"/>
</dbReference>
<dbReference type="PANTHER" id="PTHR43340">
    <property type="entry name" value="HYPOXANTHINE-GUANINE PHOSPHORIBOSYLTRANSFERASE"/>
    <property type="match status" value="1"/>
</dbReference>
<dbReference type="AlphaFoldDB" id="A0A265NBY0"/>
<keyword evidence="10 16" id="KW-0479">Metal-binding</keyword>
<evidence type="ECO:0000313" key="18">
    <source>
        <dbReference type="EMBL" id="OZU89542.1"/>
    </source>
</evidence>
<dbReference type="UniPathway" id="UPA00591">
    <property type="reaction ID" value="UER00648"/>
</dbReference>
<reference evidence="18 19" key="1">
    <citation type="submission" date="2017-08" db="EMBL/GenBank/DDBJ databases">
        <title>Virgibacillus indicus sp. nov. and Virgibacillus profoundi sp. nov, two moderately halophilic bacteria isolated from marine sediment by using the Microfluidic Streak Plate.</title>
        <authorList>
            <person name="Xu B."/>
            <person name="Hu B."/>
            <person name="Wang J."/>
            <person name="Zhu Y."/>
            <person name="Huang L."/>
            <person name="Du W."/>
            <person name="Huang Y."/>
        </authorList>
    </citation>
    <scope>NUCLEOTIDE SEQUENCE [LARGE SCALE GENOMIC DNA]</scope>
    <source>
        <strain evidence="18 19">IO3-P2-C2</strain>
    </source>
</reference>
<keyword evidence="8 16" id="KW-0328">Glycosyltransferase</keyword>
<dbReference type="EC" id="2.4.2.8" evidence="16"/>
<dbReference type="SUPFAM" id="SSF53271">
    <property type="entry name" value="PRTase-like"/>
    <property type="match status" value="1"/>
</dbReference>
<dbReference type="Proteomes" id="UP000216498">
    <property type="component" value="Unassembled WGS sequence"/>
</dbReference>
<dbReference type="Pfam" id="PF00156">
    <property type="entry name" value="Pribosyltran"/>
    <property type="match status" value="1"/>
</dbReference>
<dbReference type="GO" id="GO:0032264">
    <property type="term" value="P:IMP salvage"/>
    <property type="evidence" value="ECO:0007669"/>
    <property type="project" value="UniProtKB-UniPathway"/>
</dbReference>
<dbReference type="InterPro" id="IPR050408">
    <property type="entry name" value="HGPRT"/>
</dbReference>
<evidence type="ECO:0000256" key="6">
    <source>
        <dbReference type="ARBA" id="ARBA00008391"/>
    </source>
</evidence>
<evidence type="ECO:0000256" key="2">
    <source>
        <dbReference type="ARBA" id="ARBA00002049"/>
    </source>
</evidence>
<name>A0A265NBY0_9BACI</name>
<dbReference type="PANTHER" id="PTHR43340:SF1">
    <property type="entry name" value="HYPOXANTHINE PHOSPHORIBOSYLTRANSFERASE"/>
    <property type="match status" value="1"/>
</dbReference>
<comment type="cofactor">
    <cofactor evidence="1 16">
        <name>Mg(2+)</name>
        <dbReference type="ChEBI" id="CHEBI:18420"/>
    </cofactor>
</comment>
<evidence type="ECO:0000256" key="5">
    <source>
        <dbReference type="ARBA" id="ARBA00004676"/>
    </source>
</evidence>
<evidence type="ECO:0000313" key="19">
    <source>
        <dbReference type="Proteomes" id="UP000216498"/>
    </source>
</evidence>
<dbReference type="OrthoDB" id="9802824at2"/>